<dbReference type="InterPro" id="IPR035907">
    <property type="entry name" value="Hppk_sf"/>
</dbReference>
<comment type="caution">
    <text evidence="14">The sequence shown here is derived from an EMBL/GenBank/DDBJ whole genome shotgun (WGS) entry which is preliminary data.</text>
</comment>
<evidence type="ECO:0000256" key="11">
    <source>
        <dbReference type="ARBA" id="ARBA00029766"/>
    </source>
</evidence>
<dbReference type="InterPro" id="IPR000550">
    <property type="entry name" value="Hppk"/>
</dbReference>
<gene>
    <name evidence="14" type="primary">folK</name>
    <name evidence="14" type="ORF">EYS42_03945</name>
</gene>
<comment type="similarity">
    <text evidence="2">Belongs to the HPPK family.</text>
</comment>
<dbReference type="PANTHER" id="PTHR43071:SF1">
    <property type="entry name" value="2-AMINO-4-HYDROXY-6-HYDROXYMETHYLDIHYDROPTERIDINE PYROPHOSPHOKINASE"/>
    <property type="match status" value="1"/>
</dbReference>
<evidence type="ECO:0000313" key="15">
    <source>
        <dbReference type="Proteomes" id="UP000292120"/>
    </source>
</evidence>
<dbReference type="NCBIfam" id="TIGR01498">
    <property type="entry name" value="folK"/>
    <property type="match status" value="1"/>
</dbReference>
<dbReference type="EMBL" id="SIXI01000002">
    <property type="protein sequence ID" value="TBO32365.1"/>
    <property type="molecule type" value="Genomic_DNA"/>
</dbReference>
<reference evidence="14 15" key="1">
    <citation type="submission" date="2019-02" db="EMBL/GenBank/DDBJ databases">
        <title>Aquabacterium sp. strain KMB7.</title>
        <authorList>
            <person name="Chen W.-M."/>
        </authorList>
    </citation>
    <scope>NUCLEOTIDE SEQUENCE [LARGE SCALE GENOMIC DNA]</scope>
    <source>
        <strain evidence="14 15">KMB7</strain>
    </source>
</reference>
<comment type="pathway">
    <text evidence="1">Cofactor biosynthesis; tetrahydrofolate biosynthesis; 2-amino-4-hydroxy-6-hydroxymethyl-7,8-dihydropteridine diphosphate from 7,8-dihydroneopterin triphosphate: step 4/4.</text>
</comment>
<keyword evidence="8" id="KW-0067">ATP-binding</keyword>
<organism evidence="14 15">
    <name type="scientific">Aquabacterium lacunae</name>
    <dbReference type="NCBI Taxonomy" id="2528630"/>
    <lineage>
        <taxon>Bacteria</taxon>
        <taxon>Pseudomonadati</taxon>
        <taxon>Pseudomonadota</taxon>
        <taxon>Betaproteobacteria</taxon>
        <taxon>Burkholderiales</taxon>
        <taxon>Aquabacterium</taxon>
    </lineage>
</organism>
<dbReference type="Proteomes" id="UP000292120">
    <property type="component" value="Unassembled WGS sequence"/>
</dbReference>
<feature type="domain" description="7,8-dihydro-6-hydroxymethylpterin-pyrophosphokinase" evidence="13">
    <location>
        <begin position="96"/>
        <end position="107"/>
    </location>
</feature>
<evidence type="ECO:0000256" key="8">
    <source>
        <dbReference type="ARBA" id="ARBA00022840"/>
    </source>
</evidence>
<evidence type="ECO:0000259" key="13">
    <source>
        <dbReference type="PROSITE" id="PS00794"/>
    </source>
</evidence>
<dbReference type="GO" id="GO:0046656">
    <property type="term" value="P:folic acid biosynthetic process"/>
    <property type="evidence" value="ECO:0007669"/>
    <property type="project" value="UniProtKB-KW"/>
</dbReference>
<keyword evidence="5 14" id="KW-0808">Transferase</keyword>
<dbReference type="OrthoDB" id="9808041at2"/>
<dbReference type="Gene3D" id="3.30.70.560">
    <property type="entry name" value="7,8-Dihydro-6-hydroxymethylpterin-pyrophosphokinase HPPK"/>
    <property type="match status" value="1"/>
</dbReference>
<evidence type="ECO:0000256" key="2">
    <source>
        <dbReference type="ARBA" id="ARBA00005810"/>
    </source>
</evidence>
<keyword evidence="6" id="KW-0547">Nucleotide-binding</keyword>
<proteinExistence type="inferred from homology"/>
<keyword evidence="7 14" id="KW-0418">Kinase</keyword>
<dbReference type="GO" id="GO:0003848">
    <property type="term" value="F:2-amino-4-hydroxy-6-hydroxymethyldihydropteridine diphosphokinase activity"/>
    <property type="evidence" value="ECO:0007669"/>
    <property type="project" value="UniProtKB-EC"/>
</dbReference>
<dbReference type="PROSITE" id="PS00794">
    <property type="entry name" value="HPPK"/>
    <property type="match status" value="1"/>
</dbReference>
<comment type="function">
    <text evidence="10">Catalyzes the transfer of pyrophosphate from adenosine triphosphate (ATP) to 6-hydroxymethyl-7,8-dihydropterin, an enzymatic step in folate biosynthesis pathway.</text>
</comment>
<dbReference type="AlphaFoldDB" id="A0A4Q9H3E4"/>
<evidence type="ECO:0000256" key="6">
    <source>
        <dbReference type="ARBA" id="ARBA00022741"/>
    </source>
</evidence>
<keyword evidence="15" id="KW-1185">Reference proteome</keyword>
<dbReference type="SUPFAM" id="SSF55083">
    <property type="entry name" value="6-hydroxymethyl-7,8-dihydropterin pyrophosphokinase, HPPK"/>
    <property type="match status" value="1"/>
</dbReference>
<evidence type="ECO:0000256" key="3">
    <source>
        <dbReference type="ARBA" id="ARBA00013253"/>
    </source>
</evidence>
<keyword evidence="9" id="KW-0289">Folate biosynthesis</keyword>
<dbReference type="PANTHER" id="PTHR43071">
    <property type="entry name" value="2-AMINO-4-HYDROXY-6-HYDROXYMETHYLDIHYDROPTERIDINE PYROPHOSPHOKINASE"/>
    <property type="match status" value="1"/>
</dbReference>
<dbReference type="GO" id="GO:0005524">
    <property type="term" value="F:ATP binding"/>
    <property type="evidence" value="ECO:0007669"/>
    <property type="project" value="UniProtKB-KW"/>
</dbReference>
<evidence type="ECO:0000256" key="5">
    <source>
        <dbReference type="ARBA" id="ARBA00022679"/>
    </source>
</evidence>
<evidence type="ECO:0000256" key="10">
    <source>
        <dbReference type="ARBA" id="ARBA00029409"/>
    </source>
</evidence>
<evidence type="ECO:0000256" key="12">
    <source>
        <dbReference type="ARBA" id="ARBA00033413"/>
    </source>
</evidence>
<dbReference type="Pfam" id="PF01288">
    <property type="entry name" value="HPPK"/>
    <property type="match status" value="1"/>
</dbReference>
<dbReference type="GO" id="GO:0046654">
    <property type="term" value="P:tetrahydrofolate biosynthetic process"/>
    <property type="evidence" value="ECO:0007669"/>
    <property type="project" value="UniProtKB-UniPathway"/>
</dbReference>
<evidence type="ECO:0000256" key="9">
    <source>
        <dbReference type="ARBA" id="ARBA00022909"/>
    </source>
</evidence>
<dbReference type="CDD" id="cd00483">
    <property type="entry name" value="HPPK"/>
    <property type="match status" value="1"/>
</dbReference>
<accession>A0A4Q9H3E4</accession>
<dbReference type="EC" id="2.7.6.3" evidence="3"/>
<dbReference type="GO" id="GO:0016301">
    <property type="term" value="F:kinase activity"/>
    <property type="evidence" value="ECO:0007669"/>
    <property type="project" value="UniProtKB-KW"/>
</dbReference>
<dbReference type="RefSeq" id="WP_130966580.1">
    <property type="nucleotide sequence ID" value="NZ_SIXI01000002.1"/>
</dbReference>
<protein>
    <recommendedName>
        <fullName evidence="4">2-amino-4-hydroxy-6-hydroxymethyldihydropteridine pyrophosphokinase</fullName>
        <ecNumber evidence="3">2.7.6.3</ecNumber>
    </recommendedName>
    <alternativeName>
        <fullName evidence="11">6-hydroxymethyl-7,8-dihydropterin pyrophosphokinase</fullName>
    </alternativeName>
    <alternativeName>
        <fullName evidence="12">7,8-dihydro-6-hydroxymethylpterin-pyrophosphokinase</fullName>
    </alternativeName>
</protein>
<evidence type="ECO:0000256" key="1">
    <source>
        <dbReference type="ARBA" id="ARBA00005051"/>
    </source>
</evidence>
<evidence type="ECO:0000256" key="4">
    <source>
        <dbReference type="ARBA" id="ARBA00016218"/>
    </source>
</evidence>
<evidence type="ECO:0000313" key="14">
    <source>
        <dbReference type="EMBL" id="TBO32365.1"/>
    </source>
</evidence>
<dbReference type="UniPathway" id="UPA00077">
    <property type="reaction ID" value="UER00155"/>
</dbReference>
<sequence>MSQPVAGPRSFHAWIGLGANLGDGPAALRAAAQAIGRLPGTRLVAGSSLYRSAPVDASGPDYTNAVLLVLTSLGPRELLHALQRQELAQGRERPHHNAPRTLDLDIIWHGDLITWSPELVLPHPRYRQRAFVLEPLAEVLKALLNNPEVVLESWPHVPDMAHRRALALAQGIEKLPETLWPA</sequence>
<evidence type="ECO:0000256" key="7">
    <source>
        <dbReference type="ARBA" id="ARBA00022777"/>
    </source>
</evidence>
<name>A0A4Q9H3E4_9BURK</name>